<evidence type="ECO:0000313" key="3">
    <source>
        <dbReference type="Proteomes" id="UP000444980"/>
    </source>
</evidence>
<keyword evidence="3" id="KW-1185">Reference proteome</keyword>
<dbReference type="Pfam" id="PF12680">
    <property type="entry name" value="SnoaL_2"/>
    <property type="match status" value="1"/>
</dbReference>
<evidence type="ECO:0000313" key="2">
    <source>
        <dbReference type="EMBL" id="GED96565.1"/>
    </source>
</evidence>
<dbReference type="Proteomes" id="UP000444980">
    <property type="component" value="Unassembled WGS sequence"/>
</dbReference>
<gene>
    <name evidence="2" type="ORF">nbrc107697_06040</name>
</gene>
<dbReference type="AlphaFoldDB" id="A0A7M3SV91"/>
<reference evidence="3" key="1">
    <citation type="submission" date="2019-06" db="EMBL/GenBank/DDBJ databases">
        <title>Gordonia isolated from sludge of a wastewater treatment plant.</title>
        <authorList>
            <person name="Tamura T."/>
            <person name="Aoyama K."/>
            <person name="Kang Y."/>
            <person name="Saito S."/>
            <person name="Akiyama N."/>
            <person name="Yazawa K."/>
            <person name="Gonoi T."/>
            <person name="Mikami Y."/>
        </authorList>
    </citation>
    <scope>NUCLEOTIDE SEQUENCE [LARGE SCALE GENOMIC DNA]</scope>
    <source>
        <strain evidence="3">NBRC 107697</strain>
    </source>
</reference>
<evidence type="ECO:0000259" key="1">
    <source>
        <dbReference type="Pfam" id="PF12680"/>
    </source>
</evidence>
<comment type="caution">
    <text evidence="2">The sequence shown here is derived from an EMBL/GenBank/DDBJ whole genome shotgun (WGS) entry which is preliminary data.</text>
</comment>
<dbReference type="InterPro" id="IPR032710">
    <property type="entry name" value="NTF2-like_dom_sf"/>
</dbReference>
<accession>A0A7M3SV91</accession>
<name>A0A7M3SV91_9ACTN</name>
<protein>
    <submittedName>
        <fullName evidence="2">Membrane protein</fullName>
    </submittedName>
</protein>
<organism evidence="2 3">
    <name type="scientific">Gordonia crocea</name>
    <dbReference type="NCBI Taxonomy" id="589162"/>
    <lineage>
        <taxon>Bacteria</taxon>
        <taxon>Bacillati</taxon>
        <taxon>Actinomycetota</taxon>
        <taxon>Actinomycetes</taxon>
        <taxon>Mycobacteriales</taxon>
        <taxon>Gordoniaceae</taxon>
        <taxon>Gordonia</taxon>
    </lineage>
</organism>
<dbReference type="SUPFAM" id="SSF54427">
    <property type="entry name" value="NTF2-like"/>
    <property type="match status" value="1"/>
</dbReference>
<feature type="domain" description="SnoaL-like" evidence="1">
    <location>
        <begin position="4"/>
        <end position="96"/>
    </location>
</feature>
<dbReference type="OrthoDB" id="1163083at2"/>
<proteinExistence type="predicted"/>
<dbReference type="RefSeq" id="WP_161926013.1">
    <property type="nucleotide sequence ID" value="NZ_BJOU01000001.1"/>
</dbReference>
<dbReference type="InterPro" id="IPR037401">
    <property type="entry name" value="SnoaL-like"/>
</dbReference>
<dbReference type="EMBL" id="BJOU01000001">
    <property type="protein sequence ID" value="GED96565.1"/>
    <property type="molecule type" value="Genomic_DNA"/>
</dbReference>
<dbReference type="Gene3D" id="3.10.450.50">
    <property type="match status" value="1"/>
</dbReference>
<sequence>MVTFAEAGAAKDLDAVEDMLADDVVFISPVAHKPYPGKGITISILRAVVEVFEDFTYIREIHDDREHAYVFTATVDGLSLTGCDFLTLDEDGKIVEFMVMVRPLKGAQALAAAMGDRFADIQASAIAWAQEHGQG</sequence>